<dbReference type="Gene3D" id="3.40.50.300">
    <property type="entry name" value="P-loop containing nucleotide triphosphate hydrolases"/>
    <property type="match status" value="2"/>
</dbReference>
<dbReference type="PANTHER" id="PTHR43581">
    <property type="entry name" value="ATP/GTP PHOSPHATASE"/>
    <property type="match status" value="1"/>
</dbReference>
<organism evidence="4">
    <name type="scientific">Edaphobacter paludis</name>
    <dbReference type="NCBI Taxonomy" id="3035702"/>
    <lineage>
        <taxon>Bacteria</taxon>
        <taxon>Pseudomonadati</taxon>
        <taxon>Acidobacteriota</taxon>
        <taxon>Terriglobia</taxon>
        <taxon>Terriglobales</taxon>
        <taxon>Acidobacteriaceae</taxon>
        <taxon>Edaphobacter</taxon>
    </lineage>
</organism>
<dbReference type="GO" id="GO:0005524">
    <property type="term" value="F:ATP binding"/>
    <property type="evidence" value="ECO:0007669"/>
    <property type="project" value="InterPro"/>
</dbReference>
<accession>A0AAU7CV91</accession>
<dbReference type="InterPro" id="IPR041685">
    <property type="entry name" value="AAA_GajA/Old/RecF-like"/>
</dbReference>
<dbReference type="AlphaFoldDB" id="A0AAU7CV91"/>
<dbReference type="Pfam" id="PF13175">
    <property type="entry name" value="AAA_15"/>
    <property type="match status" value="1"/>
</dbReference>
<gene>
    <name evidence="4" type="ORF">P4G45_10970</name>
</gene>
<dbReference type="PIRSF" id="PIRSF034888">
    <property type="entry name" value="P-loop_UCP034888"/>
    <property type="match status" value="1"/>
</dbReference>
<dbReference type="Pfam" id="PF12476">
    <property type="entry name" value="DUF3696"/>
    <property type="match status" value="1"/>
</dbReference>
<dbReference type="InterPro" id="IPR027417">
    <property type="entry name" value="P-loop_NTPase"/>
</dbReference>
<dbReference type="InterPro" id="IPR003959">
    <property type="entry name" value="ATPase_AAA_core"/>
</dbReference>
<dbReference type="InterPro" id="IPR022532">
    <property type="entry name" value="DUF3696"/>
</dbReference>
<evidence type="ECO:0000259" key="1">
    <source>
        <dbReference type="Pfam" id="PF12476"/>
    </source>
</evidence>
<sequence>MLTNIRLRNFKVFREQSIDLAPLTLLAGLNGSGKSTLIQALAMLRQSHDTGFLQAGSWLLNGELVELGSGSDVLHDNPALDGTMGLTLNAMIGAPVRNVEAGWSVSYDSKGDVLRSTNSLFDQIAPPGTFSLFGPGFQYLRADRLTPAVTYAKSQHAVATRRFLGSRGEYAAHFLLEYGDVTIPSILTSESQPEHAHRLLSQTVAWLQRFSPNVTLDIENIRSTDLVQLKYSYRTKGIGGGGGQFRATNVGFGLSYCLPIVVACLSAHPGDLLLIENPEAHLHPDGQLAMGELVSRAAASGIQVIVETHSDHVLNGIRLAIKRKILSSQSAAFRFFRRDESGASQVTNPSCDSNGMLSEWPNGFFTQWDDALMELLS</sequence>
<dbReference type="PANTHER" id="PTHR43581:SF2">
    <property type="entry name" value="EXCINUCLEASE ATPASE SUBUNIT"/>
    <property type="match status" value="1"/>
</dbReference>
<protein>
    <submittedName>
        <fullName evidence="4">DUF3696 domain-containing protein</fullName>
    </submittedName>
</protein>
<dbReference type="GO" id="GO:0016887">
    <property type="term" value="F:ATP hydrolysis activity"/>
    <property type="evidence" value="ECO:0007669"/>
    <property type="project" value="InterPro"/>
</dbReference>
<dbReference type="InterPro" id="IPR014592">
    <property type="entry name" value="P-loop_UCP034888"/>
</dbReference>
<reference evidence="4" key="1">
    <citation type="submission" date="2023-03" db="EMBL/GenBank/DDBJ databases">
        <title>Edaphobacter sp.</title>
        <authorList>
            <person name="Huber K.J."/>
            <person name="Papendorf J."/>
            <person name="Pilke C."/>
            <person name="Bunk B."/>
            <person name="Sproeer C."/>
            <person name="Pester M."/>
        </authorList>
    </citation>
    <scope>NUCLEOTIDE SEQUENCE</scope>
    <source>
        <strain evidence="4">DSM 109919</strain>
    </source>
</reference>
<dbReference type="KEGG" id="epl:P4G45_10970"/>
<dbReference type="EMBL" id="CP121194">
    <property type="protein sequence ID" value="XBH09011.1"/>
    <property type="molecule type" value="Genomic_DNA"/>
</dbReference>
<name>A0AAU7CV91_9BACT</name>
<dbReference type="SUPFAM" id="SSF52540">
    <property type="entry name" value="P-loop containing nucleoside triphosphate hydrolases"/>
    <property type="match status" value="1"/>
</dbReference>
<dbReference type="RefSeq" id="WP_348266520.1">
    <property type="nucleotide sequence ID" value="NZ_CP121194.1"/>
</dbReference>
<evidence type="ECO:0000259" key="3">
    <source>
        <dbReference type="Pfam" id="PF13304"/>
    </source>
</evidence>
<proteinExistence type="predicted"/>
<feature type="domain" description="Endonuclease GajA/Old nuclease/RecF-like AAA" evidence="2">
    <location>
        <begin position="1"/>
        <end position="47"/>
    </location>
</feature>
<evidence type="ECO:0000259" key="2">
    <source>
        <dbReference type="Pfam" id="PF13175"/>
    </source>
</evidence>
<dbReference type="InterPro" id="IPR051396">
    <property type="entry name" value="Bact_Antivir_Def_Nuclease"/>
</dbReference>
<dbReference type="Pfam" id="PF13304">
    <property type="entry name" value="AAA_21"/>
    <property type="match status" value="1"/>
</dbReference>
<feature type="domain" description="DUF3696" evidence="1">
    <location>
        <begin position="327"/>
        <end position="375"/>
    </location>
</feature>
<feature type="domain" description="ATPase AAA-type core" evidence="3">
    <location>
        <begin position="220"/>
        <end position="315"/>
    </location>
</feature>
<evidence type="ECO:0000313" key="4">
    <source>
        <dbReference type="EMBL" id="XBH09011.1"/>
    </source>
</evidence>